<accession>A0A8A4TTG0</accession>
<dbReference type="RefSeq" id="WP_237383358.1">
    <property type="nucleotide sequence ID" value="NZ_CP071793.1"/>
</dbReference>
<organism evidence="6 7">
    <name type="scientific">Sulfidibacter corallicola</name>
    <dbReference type="NCBI Taxonomy" id="2818388"/>
    <lineage>
        <taxon>Bacteria</taxon>
        <taxon>Pseudomonadati</taxon>
        <taxon>Acidobacteriota</taxon>
        <taxon>Holophagae</taxon>
        <taxon>Acanthopleuribacterales</taxon>
        <taxon>Acanthopleuribacteraceae</taxon>
        <taxon>Sulfidibacter</taxon>
    </lineage>
</organism>
<keyword evidence="7" id="KW-1185">Reference proteome</keyword>
<protein>
    <recommendedName>
        <fullName evidence="5">Ribosomal RNA large subunit methyltransferase H</fullName>
        <ecNumber evidence="5">2.1.1.177</ecNumber>
    </recommendedName>
    <alternativeName>
        <fullName evidence="5">23S rRNA (pseudouridine1915-N3)-methyltransferase</fullName>
    </alternativeName>
    <alternativeName>
        <fullName evidence="5">23S rRNA m3Psi1915 methyltransferase</fullName>
    </alternativeName>
    <alternativeName>
        <fullName evidence="5">rRNA (pseudouridine-N3-)-methyltransferase RlmH</fullName>
    </alternativeName>
</protein>
<comment type="subcellular location">
    <subcellularLocation>
        <location evidence="5">Cytoplasm</location>
    </subcellularLocation>
</comment>
<dbReference type="EMBL" id="CP071793">
    <property type="protein sequence ID" value="QTD53256.1"/>
    <property type="molecule type" value="Genomic_DNA"/>
</dbReference>
<dbReference type="KEGG" id="scor:J3U87_12445"/>
<comment type="function">
    <text evidence="5">Specifically methylates the pseudouridine at position 1915 (m3Psi1915) in 23S rRNA.</text>
</comment>
<dbReference type="PANTHER" id="PTHR33603:SF1">
    <property type="entry name" value="RIBOSOMAL RNA LARGE SUBUNIT METHYLTRANSFERASE H"/>
    <property type="match status" value="1"/>
</dbReference>
<proteinExistence type="inferred from homology"/>
<reference evidence="6" key="1">
    <citation type="submission" date="2021-03" db="EMBL/GenBank/DDBJ databases">
        <title>Acanthopleuribacteraceae sp. M133.</title>
        <authorList>
            <person name="Wang G."/>
        </authorList>
    </citation>
    <scope>NUCLEOTIDE SEQUENCE</scope>
    <source>
        <strain evidence="6">M133</strain>
    </source>
</reference>
<dbReference type="GO" id="GO:0070038">
    <property type="term" value="F:rRNA (pseudouridine-N3-)-methyltransferase activity"/>
    <property type="evidence" value="ECO:0007669"/>
    <property type="project" value="UniProtKB-UniRule"/>
</dbReference>
<sequence>MRLQLIWVGKAARREPEADLCARYAKRIAATTRFDEKVLKPIQTASLSDAEIRQRESERIAAELQPGDYLVLCDERGKQLSSPGFADFLTQRQNQAVRRVVFCIGGAMGVTDSLRQRADFVLSFSQMTLPHALARVMLLEQVYRALCIQSGHPYHHEG</sequence>
<dbReference type="PIRSF" id="PIRSF004505">
    <property type="entry name" value="MT_bac"/>
    <property type="match status" value="1"/>
</dbReference>
<keyword evidence="3 5" id="KW-0949">S-adenosyl-L-methionine</keyword>
<name>A0A8A4TTG0_SULCO</name>
<comment type="caution">
    <text evidence="5">Lacks conserved residue(s) required for the propagation of feature annotation.</text>
</comment>
<feature type="binding site" evidence="5">
    <location>
        <begin position="124"/>
        <end position="129"/>
    </location>
    <ligand>
        <name>S-adenosyl-L-methionine</name>
        <dbReference type="ChEBI" id="CHEBI:59789"/>
    </ligand>
</feature>
<dbReference type="EC" id="2.1.1.177" evidence="5"/>
<evidence type="ECO:0000313" key="7">
    <source>
        <dbReference type="Proteomes" id="UP000663929"/>
    </source>
</evidence>
<dbReference type="SUPFAM" id="SSF75217">
    <property type="entry name" value="alpha/beta knot"/>
    <property type="match status" value="1"/>
</dbReference>
<keyword evidence="2 5" id="KW-0808">Transferase</keyword>
<gene>
    <name evidence="5" type="primary">rlmH</name>
    <name evidence="6" type="ORF">J3U87_12445</name>
</gene>
<dbReference type="Pfam" id="PF02590">
    <property type="entry name" value="SPOUT_MTase"/>
    <property type="match status" value="1"/>
</dbReference>
<evidence type="ECO:0000256" key="1">
    <source>
        <dbReference type="ARBA" id="ARBA00022603"/>
    </source>
</evidence>
<keyword evidence="1 5" id="KW-0489">Methyltransferase</keyword>
<dbReference type="InterPro" id="IPR029028">
    <property type="entry name" value="Alpha/beta_knot_MTases"/>
</dbReference>
<comment type="catalytic activity">
    <reaction evidence="5">
        <text>pseudouridine(1915) in 23S rRNA + S-adenosyl-L-methionine = N(3)-methylpseudouridine(1915) in 23S rRNA + S-adenosyl-L-homocysteine + H(+)</text>
        <dbReference type="Rhea" id="RHEA:42752"/>
        <dbReference type="Rhea" id="RHEA-COMP:10221"/>
        <dbReference type="Rhea" id="RHEA-COMP:10222"/>
        <dbReference type="ChEBI" id="CHEBI:15378"/>
        <dbReference type="ChEBI" id="CHEBI:57856"/>
        <dbReference type="ChEBI" id="CHEBI:59789"/>
        <dbReference type="ChEBI" id="CHEBI:65314"/>
        <dbReference type="ChEBI" id="CHEBI:74486"/>
        <dbReference type="EC" id="2.1.1.177"/>
    </reaction>
</comment>
<comment type="subunit">
    <text evidence="5">Homodimer.</text>
</comment>
<comment type="similarity">
    <text evidence="4 5">Belongs to the RNA methyltransferase RlmH family.</text>
</comment>
<dbReference type="PANTHER" id="PTHR33603">
    <property type="entry name" value="METHYLTRANSFERASE"/>
    <property type="match status" value="1"/>
</dbReference>
<dbReference type="InterPro" id="IPR029026">
    <property type="entry name" value="tRNA_m1G_MTases_N"/>
</dbReference>
<dbReference type="InterPro" id="IPR003742">
    <property type="entry name" value="RlmH-like"/>
</dbReference>
<dbReference type="GO" id="GO:0005737">
    <property type="term" value="C:cytoplasm"/>
    <property type="evidence" value="ECO:0007669"/>
    <property type="project" value="UniProtKB-SubCell"/>
</dbReference>
<feature type="binding site" evidence="5">
    <location>
        <position position="105"/>
    </location>
    <ligand>
        <name>S-adenosyl-L-methionine</name>
        <dbReference type="ChEBI" id="CHEBI:59789"/>
    </ligand>
</feature>
<evidence type="ECO:0000256" key="4">
    <source>
        <dbReference type="ARBA" id="ARBA00038303"/>
    </source>
</evidence>
<dbReference type="HAMAP" id="MF_00658">
    <property type="entry name" value="23SrRNA_methyltr_H"/>
    <property type="match status" value="1"/>
</dbReference>
<evidence type="ECO:0000256" key="2">
    <source>
        <dbReference type="ARBA" id="ARBA00022679"/>
    </source>
</evidence>
<dbReference type="Gene3D" id="3.40.1280.10">
    <property type="match status" value="1"/>
</dbReference>
<evidence type="ECO:0000256" key="3">
    <source>
        <dbReference type="ARBA" id="ARBA00022691"/>
    </source>
</evidence>
<dbReference type="CDD" id="cd18081">
    <property type="entry name" value="RlmH-like"/>
    <property type="match status" value="1"/>
</dbReference>
<keyword evidence="5" id="KW-0963">Cytoplasm</keyword>
<evidence type="ECO:0000256" key="5">
    <source>
        <dbReference type="HAMAP-Rule" id="MF_00658"/>
    </source>
</evidence>
<keyword evidence="5" id="KW-0698">rRNA processing</keyword>
<dbReference type="Proteomes" id="UP000663929">
    <property type="component" value="Chromosome"/>
</dbReference>
<dbReference type="AlphaFoldDB" id="A0A8A4TTG0"/>
<evidence type="ECO:0000313" key="6">
    <source>
        <dbReference type="EMBL" id="QTD53256.1"/>
    </source>
</evidence>